<evidence type="ECO:0000256" key="2">
    <source>
        <dbReference type="ARBA" id="ARBA00022670"/>
    </source>
</evidence>
<evidence type="ECO:0000313" key="7">
    <source>
        <dbReference type="Proteomes" id="UP001139493"/>
    </source>
</evidence>
<feature type="domain" description="Prohead serine protease" evidence="5">
    <location>
        <begin position="36"/>
        <end position="204"/>
    </location>
</feature>
<dbReference type="InterPro" id="IPR006433">
    <property type="entry name" value="Prohead_protease"/>
</dbReference>
<gene>
    <name evidence="6" type="ORF">APR03_002922</name>
</gene>
<organism evidence="6 7">
    <name type="scientific">Promicromonospora thailandica</name>
    <dbReference type="NCBI Taxonomy" id="765201"/>
    <lineage>
        <taxon>Bacteria</taxon>
        <taxon>Bacillati</taxon>
        <taxon>Actinomycetota</taxon>
        <taxon>Actinomycetes</taxon>
        <taxon>Micrococcales</taxon>
        <taxon>Promicromonosporaceae</taxon>
        <taxon>Promicromonospora</taxon>
    </lineage>
</organism>
<evidence type="ECO:0000259" key="5">
    <source>
        <dbReference type="Pfam" id="PF04586"/>
    </source>
</evidence>
<keyword evidence="7" id="KW-1185">Reference proteome</keyword>
<comment type="caution">
    <text evidence="6">The sequence shown here is derived from an EMBL/GenBank/DDBJ whole genome shotgun (WGS) entry which is preliminary data.</text>
</comment>
<evidence type="ECO:0000256" key="3">
    <source>
        <dbReference type="ARBA" id="ARBA00022801"/>
    </source>
</evidence>
<keyword evidence="2" id="KW-0645">Protease</keyword>
<sequence>MTRTMTTRSGVRAAGTSQVVEQRTRTLADATGMLRRADDGESRTFTGHAAVFNSRTTIGDPFRWGWYEEIASTAFDKTLDEGDARFLIDHNSSLLLARVSAGDLRLSTDSVGLAVDADLDEELSYVRDFVRNLEKRRITGMSFGFYVVRDTWKSETIEVELKGETVEIEVDVRVIEEVRLLEVSGVTFPAYEDTDAGVRAAEAAEIRAARGVPTRTQTSPAPAGDRPAEQGATRGDDPAPAPAAETEQNPAPADATRGFEWQHADARAAALKARFRL</sequence>
<evidence type="ECO:0000256" key="1">
    <source>
        <dbReference type="ARBA" id="ARBA00022612"/>
    </source>
</evidence>
<dbReference type="InterPro" id="IPR054613">
    <property type="entry name" value="Peptidase_S78_dom"/>
</dbReference>
<dbReference type="Proteomes" id="UP001139493">
    <property type="component" value="Unassembled WGS sequence"/>
</dbReference>
<feature type="region of interest" description="Disordered" evidence="4">
    <location>
        <begin position="208"/>
        <end position="259"/>
    </location>
</feature>
<proteinExistence type="predicted"/>
<dbReference type="GO" id="GO:0008233">
    <property type="term" value="F:peptidase activity"/>
    <property type="evidence" value="ECO:0007669"/>
    <property type="project" value="UniProtKB-KW"/>
</dbReference>
<name>A0A9X2GBR0_9MICO</name>
<reference evidence="6" key="1">
    <citation type="submission" date="2022-06" db="EMBL/GenBank/DDBJ databases">
        <title>Genomic Encyclopedia of Archaeal and Bacterial Type Strains, Phase II (KMG-II): from individual species to whole genera.</title>
        <authorList>
            <person name="Goeker M."/>
        </authorList>
    </citation>
    <scope>NUCLEOTIDE SEQUENCE</scope>
    <source>
        <strain evidence="6">DSM 26652</strain>
    </source>
</reference>
<keyword evidence="1" id="KW-1188">Viral release from host cell</keyword>
<accession>A0A9X2GBR0</accession>
<keyword evidence="3" id="KW-0378">Hydrolase</keyword>
<dbReference type="NCBIfam" id="TIGR01543">
    <property type="entry name" value="proheadase_HK97"/>
    <property type="match status" value="1"/>
</dbReference>
<evidence type="ECO:0000256" key="4">
    <source>
        <dbReference type="SAM" id="MobiDB-lite"/>
    </source>
</evidence>
<feature type="compositionally biased region" description="Low complexity" evidence="4">
    <location>
        <begin position="242"/>
        <end position="253"/>
    </location>
</feature>
<dbReference type="GO" id="GO:0006508">
    <property type="term" value="P:proteolysis"/>
    <property type="evidence" value="ECO:0007669"/>
    <property type="project" value="UniProtKB-KW"/>
</dbReference>
<protein>
    <recommendedName>
        <fullName evidence="5">Prohead serine protease domain-containing protein</fullName>
    </recommendedName>
</protein>
<evidence type="ECO:0000313" key="6">
    <source>
        <dbReference type="EMBL" id="MCP2265566.1"/>
    </source>
</evidence>
<dbReference type="EMBL" id="JAMTCS010000008">
    <property type="protein sequence ID" value="MCP2265566.1"/>
    <property type="molecule type" value="Genomic_DNA"/>
</dbReference>
<dbReference type="Pfam" id="PF04586">
    <property type="entry name" value="Peptidase_S78"/>
    <property type="match status" value="1"/>
</dbReference>
<dbReference type="AlphaFoldDB" id="A0A9X2GBR0"/>